<name>A0A165JPM0_XYLHT</name>
<feature type="region of interest" description="Disordered" evidence="1">
    <location>
        <begin position="124"/>
        <end position="168"/>
    </location>
</feature>
<dbReference type="OrthoDB" id="5427780at2759"/>
<proteinExistence type="predicted"/>
<evidence type="ECO:0000313" key="3">
    <source>
        <dbReference type="Proteomes" id="UP000076632"/>
    </source>
</evidence>
<evidence type="ECO:0008006" key="4">
    <source>
        <dbReference type="Google" id="ProtNLM"/>
    </source>
</evidence>
<feature type="region of interest" description="Disordered" evidence="1">
    <location>
        <begin position="1"/>
        <end position="84"/>
    </location>
</feature>
<reference evidence="2 3" key="1">
    <citation type="journal article" date="2016" name="Fungal Biol.">
        <title>The genome of Xylona heveae provides a window into fungal endophytism.</title>
        <authorList>
            <person name="Gazis R."/>
            <person name="Kuo A."/>
            <person name="Riley R."/>
            <person name="LaButti K."/>
            <person name="Lipzen A."/>
            <person name="Lin J."/>
            <person name="Amirebrahimi M."/>
            <person name="Hesse C.N."/>
            <person name="Spatafora J.W."/>
            <person name="Henrissat B."/>
            <person name="Hainaut M."/>
            <person name="Grigoriev I.V."/>
            <person name="Hibbett D.S."/>
        </authorList>
    </citation>
    <scope>NUCLEOTIDE SEQUENCE [LARGE SCALE GENOMIC DNA]</scope>
    <source>
        <strain evidence="2 3">TC161</strain>
    </source>
</reference>
<dbReference type="RefSeq" id="XP_018192043.1">
    <property type="nucleotide sequence ID" value="XM_018329118.1"/>
</dbReference>
<dbReference type="EMBL" id="KV407454">
    <property type="protein sequence ID" value="KZF26488.1"/>
    <property type="molecule type" value="Genomic_DNA"/>
</dbReference>
<accession>A0A165JPM0</accession>
<feature type="compositionally biased region" description="Basic and acidic residues" evidence="1">
    <location>
        <begin position="41"/>
        <end position="75"/>
    </location>
</feature>
<evidence type="ECO:0000256" key="1">
    <source>
        <dbReference type="SAM" id="MobiDB-lite"/>
    </source>
</evidence>
<gene>
    <name evidence="2" type="ORF">L228DRAFT_13469</name>
</gene>
<dbReference type="GeneID" id="28894255"/>
<dbReference type="STRING" id="1328760.A0A165JPM0"/>
<organism evidence="2 3">
    <name type="scientific">Xylona heveae (strain CBS 132557 / TC161)</name>
    <dbReference type="NCBI Taxonomy" id="1328760"/>
    <lineage>
        <taxon>Eukaryota</taxon>
        <taxon>Fungi</taxon>
        <taxon>Dikarya</taxon>
        <taxon>Ascomycota</taxon>
        <taxon>Pezizomycotina</taxon>
        <taxon>Xylonomycetes</taxon>
        <taxon>Xylonales</taxon>
        <taxon>Xylonaceae</taxon>
        <taxon>Xylona</taxon>
    </lineage>
</organism>
<keyword evidence="3" id="KW-1185">Reference proteome</keyword>
<protein>
    <recommendedName>
        <fullName evidence="4">Myb-like domain-containing protein</fullName>
    </recommendedName>
</protein>
<evidence type="ECO:0000313" key="2">
    <source>
        <dbReference type="EMBL" id="KZF26488.1"/>
    </source>
</evidence>
<dbReference type="AlphaFoldDB" id="A0A165JPM0"/>
<dbReference type="InParanoid" id="A0A165JPM0"/>
<dbReference type="Proteomes" id="UP000076632">
    <property type="component" value="Unassembled WGS sequence"/>
</dbReference>
<feature type="compositionally biased region" description="Basic and acidic residues" evidence="1">
    <location>
        <begin position="148"/>
        <end position="160"/>
    </location>
</feature>
<sequence>MPQGFVPLVAAPPPPVGVAQPPLFPTEFAPYGLPIPEEANPVEHKTETLPESEAKPEAPKTEQAKADGAKEEATKEAAATTNTVSWDGEKDAQLLKYKDDNRSWKQISALLDISVSELRRRFKELKQQQQGGTETNPDASKQASSSAEEAKPSGEPEQKEAPPIQQQATAVPGIDRYIYLAEDDIFSIEETLLLLKIAQQYDEDKWLTVSSRFYDHTGRRVHPDDVRAKIG</sequence>
<feature type="compositionally biased region" description="Polar residues" evidence="1">
    <location>
        <begin position="127"/>
        <end position="138"/>
    </location>
</feature>